<dbReference type="PANTHER" id="PTHR28674">
    <property type="entry name" value="SIMILAR TO DNA SEGMENT, CHR 10, WAYNE STATE UNIVERSITY 102,-EXPRESSED"/>
    <property type="match status" value="1"/>
</dbReference>
<gene>
    <name evidence="2" type="ORF">GGH94_002712</name>
</gene>
<organism evidence="2 3">
    <name type="scientific">Coemansia aciculifera</name>
    <dbReference type="NCBI Taxonomy" id="417176"/>
    <lineage>
        <taxon>Eukaryota</taxon>
        <taxon>Fungi</taxon>
        <taxon>Fungi incertae sedis</taxon>
        <taxon>Zoopagomycota</taxon>
        <taxon>Kickxellomycotina</taxon>
        <taxon>Kickxellomycetes</taxon>
        <taxon>Kickxellales</taxon>
        <taxon>Kickxellaceae</taxon>
        <taxon>Coemansia</taxon>
    </lineage>
</organism>
<keyword evidence="3" id="KW-1185">Reference proteome</keyword>
<sequence>MGNSSKRKTGKSKCLLDIPEDSTENTAVPLIVPKKGSKPRFVEDKSGSTDAMAARKTFRIEPPSDLLSRLHSFLPQIAIANKQLEADIAEDPHKLDIENVDENEEQYIEMDLGLGVFDMKPKKDDGAEDMHISTRAEESEDGSASDEEDSGARIVIDPSSISARRRPKPQIQVLDNRDEEDGDALMDELV</sequence>
<name>A0A9W8IIX1_9FUNG</name>
<dbReference type="EMBL" id="JANBUY010000078">
    <property type="protein sequence ID" value="KAJ2864766.1"/>
    <property type="molecule type" value="Genomic_DNA"/>
</dbReference>
<proteinExistence type="predicted"/>
<evidence type="ECO:0000313" key="2">
    <source>
        <dbReference type="EMBL" id="KAJ2864766.1"/>
    </source>
</evidence>
<evidence type="ECO:0000256" key="1">
    <source>
        <dbReference type="SAM" id="MobiDB-lite"/>
    </source>
</evidence>
<feature type="region of interest" description="Disordered" evidence="1">
    <location>
        <begin position="120"/>
        <end position="190"/>
    </location>
</feature>
<protein>
    <submittedName>
        <fullName evidence="2">Uncharacterized protein</fullName>
    </submittedName>
</protein>
<feature type="region of interest" description="Disordered" evidence="1">
    <location>
        <begin position="1"/>
        <end position="20"/>
    </location>
</feature>
<feature type="compositionally biased region" description="Basic residues" evidence="1">
    <location>
        <begin position="1"/>
        <end position="11"/>
    </location>
</feature>
<dbReference type="Pfam" id="PF15370">
    <property type="entry name" value="NOPCHAP1"/>
    <property type="match status" value="1"/>
</dbReference>
<dbReference type="Proteomes" id="UP001140074">
    <property type="component" value="Unassembled WGS sequence"/>
</dbReference>
<reference evidence="2" key="1">
    <citation type="submission" date="2022-07" db="EMBL/GenBank/DDBJ databases">
        <title>Phylogenomic reconstructions and comparative analyses of Kickxellomycotina fungi.</title>
        <authorList>
            <person name="Reynolds N.K."/>
            <person name="Stajich J.E."/>
            <person name="Barry K."/>
            <person name="Grigoriev I.V."/>
            <person name="Crous P."/>
            <person name="Smith M.E."/>
        </authorList>
    </citation>
    <scope>NUCLEOTIDE SEQUENCE</scope>
    <source>
        <strain evidence="2">RSA 476</strain>
    </source>
</reference>
<feature type="compositionally biased region" description="Basic and acidic residues" evidence="1">
    <location>
        <begin position="120"/>
        <end position="137"/>
    </location>
</feature>
<dbReference type="GO" id="GO:0000492">
    <property type="term" value="P:box C/D snoRNP assembly"/>
    <property type="evidence" value="ECO:0007669"/>
    <property type="project" value="InterPro"/>
</dbReference>
<evidence type="ECO:0000313" key="3">
    <source>
        <dbReference type="Proteomes" id="UP001140074"/>
    </source>
</evidence>
<dbReference type="GO" id="GO:0062064">
    <property type="term" value="F:box C/D methylation guide snoRNP complex binding"/>
    <property type="evidence" value="ECO:0007669"/>
    <property type="project" value="TreeGrafter"/>
</dbReference>
<feature type="compositionally biased region" description="Acidic residues" evidence="1">
    <location>
        <begin position="138"/>
        <end position="149"/>
    </location>
</feature>
<dbReference type="PANTHER" id="PTHR28674:SF1">
    <property type="entry name" value="NOP PROTEIN CHAPERONE 1"/>
    <property type="match status" value="1"/>
</dbReference>
<feature type="compositionally biased region" description="Acidic residues" evidence="1">
    <location>
        <begin position="177"/>
        <end position="190"/>
    </location>
</feature>
<comment type="caution">
    <text evidence="2">The sequence shown here is derived from an EMBL/GenBank/DDBJ whole genome shotgun (WGS) entry which is preliminary data.</text>
</comment>
<feature type="region of interest" description="Disordered" evidence="1">
    <location>
        <begin position="25"/>
        <end position="50"/>
    </location>
</feature>
<dbReference type="InterPro" id="IPR027921">
    <property type="entry name" value="NOPCHAP1"/>
</dbReference>
<dbReference type="AlphaFoldDB" id="A0A9W8IIX1"/>
<accession>A0A9W8IIX1</accession>